<dbReference type="PANTHER" id="PTHR30543:SF21">
    <property type="entry name" value="NAD(P)H-DEPENDENT FMN REDUCTASE LOT6"/>
    <property type="match status" value="1"/>
</dbReference>
<accession>A0AAE0M4Q4</accession>
<dbReference type="GO" id="GO:0005829">
    <property type="term" value="C:cytosol"/>
    <property type="evidence" value="ECO:0007669"/>
    <property type="project" value="TreeGrafter"/>
</dbReference>
<comment type="caution">
    <text evidence="2">The sequence shown here is derived from an EMBL/GenBank/DDBJ whole genome shotgun (WGS) entry which is preliminary data.</text>
</comment>
<dbReference type="InterPro" id="IPR005025">
    <property type="entry name" value="FMN_Rdtase-like_dom"/>
</dbReference>
<dbReference type="Proteomes" id="UP001283341">
    <property type="component" value="Unassembled WGS sequence"/>
</dbReference>
<gene>
    <name evidence="2" type="ORF">B0H66DRAFT_477191</name>
</gene>
<evidence type="ECO:0000313" key="2">
    <source>
        <dbReference type="EMBL" id="KAK3318905.1"/>
    </source>
</evidence>
<feature type="domain" description="NADPH-dependent FMN reductase-like" evidence="1">
    <location>
        <begin position="4"/>
        <end position="155"/>
    </location>
</feature>
<keyword evidence="3" id="KW-1185">Reference proteome</keyword>
<dbReference type="AlphaFoldDB" id="A0AAE0M4Q4"/>
<evidence type="ECO:0000259" key="1">
    <source>
        <dbReference type="Pfam" id="PF03358"/>
    </source>
</evidence>
<organism evidence="2 3">
    <name type="scientific">Apodospora peruviana</name>
    <dbReference type="NCBI Taxonomy" id="516989"/>
    <lineage>
        <taxon>Eukaryota</taxon>
        <taxon>Fungi</taxon>
        <taxon>Dikarya</taxon>
        <taxon>Ascomycota</taxon>
        <taxon>Pezizomycotina</taxon>
        <taxon>Sordariomycetes</taxon>
        <taxon>Sordariomycetidae</taxon>
        <taxon>Sordariales</taxon>
        <taxon>Lasiosphaeriaceae</taxon>
        <taxon>Apodospora</taxon>
    </lineage>
</organism>
<dbReference type="SUPFAM" id="SSF52218">
    <property type="entry name" value="Flavoproteins"/>
    <property type="match status" value="1"/>
</dbReference>
<reference evidence="2" key="1">
    <citation type="journal article" date="2023" name="Mol. Phylogenet. Evol.">
        <title>Genome-scale phylogeny and comparative genomics of the fungal order Sordariales.</title>
        <authorList>
            <person name="Hensen N."/>
            <person name="Bonometti L."/>
            <person name="Westerberg I."/>
            <person name="Brannstrom I.O."/>
            <person name="Guillou S."/>
            <person name="Cros-Aarteil S."/>
            <person name="Calhoun S."/>
            <person name="Haridas S."/>
            <person name="Kuo A."/>
            <person name="Mondo S."/>
            <person name="Pangilinan J."/>
            <person name="Riley R."/>
            <person name="LaButti K."/>
            <person name="Andreopoulos B."/>
            <person name="Lipzen A."/>
            <person name="Chen C."/>
            <person name="Yan M."/>
            <person name="Daum C."/>
            <person name="Ng V."/>
            <person name="Clum A."/>
            <person name="Steindorff A."/>
            <person name="Ohm R.A."/>
            <person name="Martin F."/>
            <person name="Silar P."/>
            <person name="Natvig D.O."/>
            <person name="Lalanne C."/>
            <person name="Gautier V."/>
            <person name="Ament-Velasquez S.L."/>
            <person name="Kruys A."/>
            <person name="Hutchinson M.I."/>
            <person name="Powell A.J."/>
            <person name="Barry K."/>
            <person name="Miller A.N."/>
            <person name="Grigoriev I.V."/>
            <person name="Debuchy R."/>
            <person name="Gladieux P."/>
            <person name="Hiltunen Thoren M."/>
            <person name="Johannesson H."/>
        </authorList>
    </citation>
    <scope>NUCLEOTIDE SEQUENCE</scope>
    <source>
        <strain evidence="2">CBS 118394</strain>
    </source>
</reference>
<dbReference type="Pfam" id="PF03358">
    <property type="entry name" value="FMN_red"/>
    <property type="match status" value="1"/>
</dbReference>
<protein>
    <submittedName>
        <fullName evidence="2">NAD(P)H-dependent FMN reductase LOT6</fullName>
    </submittedName>
</protein>
<evidence type="ECO:0000313" key="3">
    <source>
        <dbReference type="Proteomes" id="UP001283341"/>
    </source>
</evidence>
<dbReference type="EMBL" id="JAUEDM010000004">
    <property type="protein sequence ID" value="KAK3318905.1"/>
    <property type="molecule type" value="Genomic_DNA"/>
</dbReference>
<reference evidence="2" key="2">
    <citation type="submission" date="2023-06" db="EMBL/GenBank/DDBJ databases">
        <authorList>
            <consortium name="Lawrence Berkeley National Laboratory"/>
            <person name="Haridas S."/>
            <person name="Hensen N."/>
            <person name="Bonometti L."/>
            <person name="Westerberg I."/>
            <person name="Brannstrom I.O."/>
            <person name="Guillou S."/>
            <person name="Cros-Aarteil S."/>
            <person name="Calhoun S."/>
            <person name="Kuo A."/>
            <person name="Mondo S."/>
            <person name="Pangilinan J."/>
            <person name="Riley R."/>
            <person name="Labutti K."/>
            <person name="Andreopoulos B."/>
            <person name="Lipzen A."/>
            <person name="Chen C."/>
            <person name="Yanf M."/>
            <person name="Daum C."/>
            <person name="Ng V."/>
            <person name="Clum A."/>
            <person name="Steindorff A."/>
            <person name="Ohm R."/>
            <person name="Martin F."/>
            <person name="Silar P."/>
            <person name="Natvig D."/>
            <person name="Lalanne C."/>
            <person name="Gautier V."/>
            <person name="Ament-Velasquez S.L."/>
            <person name="Kruys A."/>
            <person name="Hutchinson M.I."/>
            <person name="Powell A.J."/>
            <person name="Barry K."/>
            <person name="Miller A.N."/>
            <person name="Grigoriev I.V."/>
            <person name="Debuchy R."/>
            <person name="Gladieux P."/>
            <person name="Thoren M.H."/>
            <person name="Johannesson H."/>
        </authorList>
    </citation>
    <scope>NUCLEOTIDE SEQUENCE</scope>
    <source>
        <strain evidence="2">CBS 118394</strain>
    </source>
</reference>
<dbReference type="GO" id="GO:0010181">
    <property type="term" value="F:FMN binding"/>
    <property type="evidence" value="ECO:0007669"/>
    <property type="project" value="TreeGrafter"/>
</dbReference>
<dbReference type="PANTHER" id="PTHR30543">
    <property type="entry name" value="CHROMATE REDUCTASE"/>
    <property type="match status" value="1"/>
</dbReference>
<dbReference type="InterPro" id="IPR029039">
    <property type="entry name" value="Flavoprotein-like_sf"/>
</dbReference>
<dbReference type="InterPro" id="IPR050712">
    <property type="entry name" value="NAD(P)H-dep_reductase"/>
</dbReference>
<name>A0AAE0M4Q4_9PEZI</name>
<proteinExistence type="predicted"/>
<dbReference type="Gene3D" id="3.40.50.360">
    <property type="match status" value="1"/>
</dbReference>
<dbReference type="GO" id="GO:0016491">
    <property type="term" value="F:oxidoreductase activity"/>
    <property type="evidence" value="ECO:0007669"/>
    <property type="project" value="InterPro"/>
</dbReference>
<sequence>MANRIALITGSTRTPRVGSDVASWVLEILKTRPSDDLEIEPIAISDYNLPVFDEPVMPAMVPAMKQFTHEHSKKWSAKIASFQGYIFVVPEYNGSLAGGTKNAVDYLYNEWPGKPVAVISYGTKGGNRANEHLCWSLENVMKMKVAATKVMLAFAPGTDIFAAINEGVLGEDTLKLWDEGAGKQEILNQVEEIKAVLAQPKD</sequence>